<evidence type="ECO:0000313" key="1">
    <source>
        <dbReference type="EMBL" id="KYZ77177.1"/>
    </source>
</evidence>
<keyword evidence="2" id="KW-1185">Reference proteome</keyword>
<evidence type="ECO:0000313" key="2">
    <source>
        <dbReference type="Proteomes" id="UP000076268"/>
    </source>
</evidence>
<organism evidence="1 2">
    <name type="scientific">Anaerosporomusa subterranea</name>
    <dbReference type="NCBI Taxonomy" id="1794912"/>
    <lineage>
        <taxon>Bacteria</taxon>
        <taxon>Bacillati</taxon>
        <taxon>Bacillota</taxon>
        <taxon>Negativicutes</taxon>
        <taxon>Acetonemataceae</taxon>
        <taxon>Anaerosporomusa</taxon>
    </lineage>
</organism>
<dbReference type="OrthoDB" id="1683914at2"/>
<proteinExistence type="predicted"/>
<dbReference type="EMBL" id="LSGP01000013">
    <property type="protein sequence ID" value="KYZ77177.1"/>
    <property type="molecule type" value="Genomic_DNA"/>
</dbReference>
<dbReference type="Proteomes" id="UP000076268">
    <property type="component" value="Unassembled WGS sequence"/>
</dbReference>
<dbReference type="AlphaFoldDB" id="A0A154BTF0"/>
<name>A0A154BTF0_ANASB</name>
<reference evidence="1 2" key="1">
    <citation type="submission" date="2016-02" db="EMBL/GenBank/DDBJ databases">
        <title>Anaerosporomusa subterraneum gen. nov., sp. nov., a spore-forming obligate anaerobe isolated from saprolite.</title>
        <authorList>
            <person name="Choi J.K."/>
            <person name="Shah M."/>
            <person name="Yee N."/>
        </authorList>
    </citation>
    <scope>NUCLEOTIDE SEQUENCE [LARGE SCALE GENOMIC DNA]</scope>
    <source>
        <strain evidence="1 2">RU4</strain>
    </source>
</reference>
<protein>
    <submittedName>
        <fullName evidence="1">Uncharacterized protein</fullName>
    </submittedName>
</protein>
<accession>A0A154BTF0</accession>
<dbReference type="RefSeq" id="WP_066239029.1">
    <property type="nucleotide sequence ID" value="NZ_LSGP01000013.1"/>
</dbReference>
<gene>
    <name evidence="1" type="ORF">AXX12_03325</name>
</gene>
<comment type="caution">
    <text evidence="1">The sequence shown here is derived from an EMBL/GenBank/DDBJ whole genome shotgun (WGS) entry which is preliminary data.</text>
</comment>
<sequence length="84" mass="9120">MTEELVDRNARCKLIHILKRLQGEEDVILRTVGGFQFDTGRLVRVEDNLASATDVEVHLPGGDSIDLGNVTVNLCAVTSVGVDD</sequence>
<dbReference type="STRING" id="1794912.AXX12_03325"/>